<evidence type="ECO:0000313" key="5">
    <source>
        <dbReference type="Proteomes" id="UP000189933"/>
    </source>
</evidence>
<dbReference type="RefSeq" id="WP_078665291.1">
    <property type="nucleotide sequence ID" value="NZ_FUXM01000010.1"/>
</dbReference>
<dbReference type="GO" id="GO:0044781">
    <property type="term" value="P:bacterial-type flagellum organization"/>
    <property type="evidence" value="ECO:0007669"/>
    <property type="project" value="UniProtKB-KW"/>
</dbReference>
<accession>A0A1T4PAF7</accession>
<sequence>MTISKVQQTTNQGGVAPKANNKDLGKDAFLQLLTTQLRYQDPLRPMEDKDFIAQLAQFSSLEQMQNLNLNVNLLRGTELLGKTVKAKLTDEKGQERVISGLVTAAQKVDGQVKLTVNDQVVSIEQILEVSL</sequence>
<comment type="similarity">
    <text evidence="1">Belongs to the FlgD family.</text>
</comment>
<keyword evidence="4" id="KW-0966">Cell projection</keyword>
<keyword evidence="5" id="KW-1185">Reference proteome</keyword>
<dbReference type="EMBL" id="FUXM01000010">
    <property type="protein sequence ID" value="SJZ88533.1"/>
    <property type="molecule type" value="Genomic_DNA"/>
</dbReference>
<protein>
    <submittedName>
        <fullName evidence="4">Flagellar basal-body rod modification protein FlgD</fullName>
    </submittedName>
</protein>
<keyword evidence="4" id="KW-0969">Cilium</keyword>
<proteinExistence type="inferred from homology"/>
<evidence type="ECO:0000256" key="2">
    <source>
        <dbReference type="ARBA" id="ARBA00022795"/>
    </source>
</evidence>
<evidence type="ECO:0000256" key="1">
    <source>
        <dbReference type="ARBA" id="ARBA00010577"/>
    </source>
</evidence>
<evidence type="ECO:0000313" key="4">
    <source>
        <dbReference type="EMBL" id="SJZ88533.1"/>
    </source>
</evidence>
<dbReference type="AlphaFoldDB" id="A0A1T4PAF7"/>
<dbReference type="Pfam" id="PF03963">
    <property type="entry name" value="FlgD"/>
    <property type="match status" value="1"/>
</dbReference>
<dbReference type="InterPro" id="IPR005648">
    <property type="entry name" value="FlgD"/>
</dbReference>
<name>A0A1T4PAF7_9FIRM</name>
<dbReference type="Proteomes" id="UP000189933">
    <property type="component" value="Unassembled WGS sequence"/>
</dbReference>
<keyword evidence="2" id="KW-1005">Bacterial flagellum biogenesis</keyword>
<organism evidence="4 5">
    <name type="scientific">Carboxydocella sporoproducens DSM 16521</name>
    <dbReference type="NCBI Taxonomy" id="1121270"/>
    <lineage>
        <taxon>Bacteria</taxon>
        <taxon>Bacillati</taxon>
        <taxon>Bacillota</taxon>
        <taxon>Clostridia</taxon>
        <taxon>Eubacteriales</taxon>
        <taxon>Clostridiales Family XVI. Incertae Sedis</taxon>
        <taxon>Carboxydocella</taxon>
    </lineage>
</organism>
<dbReference type="OrthoDB" id="280334at2"/>
<keyword evidence="4" id="KW-0282">Flagellum</keyword>
<evidence type="ECO:0000256" key="3">
    <source>
        <dbReference type="SAM" id="MobiDB-lite"/>
    </source>
</evidence>
<feature type="compositionally biased region" description="Polar residues" evidence="3">
    <location>
        <begin position="1"/>
        <end position="13"/>
    </location>
</feature>
<reference evidence="5" key="1">
    <citation type="submission" date="2017-02" db="EMBL/GenBank/DDBJ databases">
        <authorList>
            <person name="Varghese N."/>
            <person name="Submissions S."/>
        </authorList>
    </citation>
    <scope>NUCLEOTIDE SEQUENCE [LARGE SCALE GENOMIC DNA]</scope>
    <source>
        <strain evidence="5">DSM 16521</strain>
    </source>
</reference>
<gene>
    <name evidence="4" type="ORF">SAMN02745885_01209</name>
</gene>
<feature type="region of interest" description="Disordered" evidence="3">
    <location>
        <begin position="1"/>
        <end position="20"/>
    </location>
</feature>